<name>A0A0A8ZBG4_ARUDO</name>
<proteinExistence type="predicted"/>
<organism evidence="1">
    <name type="scientific">Arundo donax</name>
    <name type="common">Giant reed</name>
    <name type="synonym">Donax arundinaceus</name>
    <dbReference type="NCBI Taxonomy" id="35708"/>
    <lineage>
        <taxon>Eukaryota</taxon>
        <taxon>Viridiplantae</taxon>
        <taxon>Streptophyta</taxon>
        <taxon>Embryophyta</taxon>
        <taxon>Tracheophyta</taxon>
        <taxon>Spermatophyta</taxon>
        <taxon>Magnoliopsida</taxon>
        <taxon>Liliopsida</taxon>
        <taxon>Poales</taxon>
        <taxon>Poaceae</taxon>
        <taxon>PACMAD clade</taxon>
        <taxon>Arundinoideae</taxon>
        <taxon>Arundineae</taxon>
        <taxon>Arundo</taxon>
    </lineage>
</organism>
<accession>A0A0A8ZBG4</accession>
<reference evidence="1" key="1">
    <citation type="submission" date="2014-09" db="EMBL/GenBank/DDBJ databases">
        <authorList>
            <person name="Magalhaes I.L.F."/>
            <person name="Oliveira U."/>
            <person name="Santos F.R."/>
            <person name="Vidigal T.H.D.A."/>
            <person name="Brescovit A.D."/>
            <person name="Santos A.J."/>
        </authorList>
    </citation>
    <scope>NUCLEOTIDE SEQUENCE</scope>
    <source>
        <tissue evidence="1">Shoot tissue taken approximately 20 cm above the soil surface</tissue>
    </source>
</reference>
<evidence type="ECO:0000313" key="1">
    <source>
        <dbReference type="EMBL" id="JAD32202.1"/>
    </source>
</evidence>
<protein>
    <submittedName>
        <fullName evidence="1">Uncharacterized protein</fullName>
    </submittedName>
</protein>
<reference evidence="1" key="2">
    <citation type="journal article" date="2015" name="Data Brief">
        <title>Shoot transcriptome of the giant reed, Arundo donax.</title>
        <authorList>
            <person name="Barrero R.A."/>
            <person name="Guerrero F.D."/>
            <person name="Moolhuijzen P."/>
            <person name="Goolsby J.A."/>
            <person name="Tidwell J."/>
            <person name="Bellgard S.E."/>
            <person name="Bellgard M.I."/>
        </authorList>
    </citation>
    <scope>NUCLEOTIDE SEQUENCE</scope>
    <source>
        <tissue evidence="1">Shoot tissue taken approximately 20 cm above the soil surface</tissue>
    </source>
</reference>
<sequence>MVEIEILNFEPNEQMNDALNYVLVVALRNAL</sequence>
<dbReference type="AlphaFoldDB" id="A0A0A8ZBG4"/>
<dbReference type="EMBL" id="GBRH01265693">
    <property type="protein sequence ID" value="JAD32202.1"/>
    <property type="molecule type" value="Transcribed_RNA"/>
</dbReference>